<evidence type="ECO:0000313" key="7">
    <source>
        <dbReference type="Proteomes" id="UP000220611"/>
    </source>
</evidence>
<evidence type="ECO:0000259" key="3">
    <source>
        <dbReference type="Pfam" id="PF20737"/>
    </source>
</evidence>
<dbReference type="PANTHER" id="PTHR43465:SF2">
    <property type="entry name" value="DUF1680 DOMAIN PROTEIN (AFU_ORTHOLOGUE AFUA_1G08910)"/>
    <property type="match status" value="1"/>
</dbReference>
<sequence>MHCLSDFIPWNQVSVTGDFVGHIQELIRTEVLPYQWEALNDQIAGAEPSHCLDNFRAAAEKKGHIQFHGQPFQDSDIYKWIEAAAYTLAWHPDSDLEAKADQAIELICGAQQPDGYLNTYFILTGAQRWTHLLDGHELYCAGHLMEAAVAYYHATGKDKLLKAAQKLADHIADVFGTSPGKIPGYPGHPEVELALIRLFEATGNIKYQQLAQYFICQRGASPSIFRKEADQFGWDWADSPFQFQFYQAGKPILEQTELEGHAVRALYLCCGIADVAARTQDAALLETCRRLWEDLTQTKLYITGGAGSSVYGEAFTFAYDLPNDTAYAETCAAVAVCFFAQRMMKISPSGAYGDVLEQALYNGVLSGMALDGKSFFYVNPLEVVPEACQKDQRKKHVKPIRQKWFACACCPPNLARLFASIGGYLHFIRAETLYTNLYVTSTSEFTFQGLPIKLHMDSAYPFDEKIHISLSLPRPMEFSYAVRIPAWCADYHVLINGKICAGTLKDGFLYLHRCWRDGDEVELTLSMPVRVVRANSLVRENIGKSAICRGPIVYCMEQTDNGPQLHRNRICGKPSFTISSGEENLKGLPCISCSGEYLLPDGTQLYTSAKESFQPKTLRFIPYFAWCNRSPGEMAVWVRHDTI</sequence>
<dbReference type="eggNOG" id="COG3533">
    <property type="taxonomic scope" value="Bacteria"/>
</dbReference>
<feature type="domain" description="Non-reducing end beta-L-arabinofuranosidase-like GH127 catalytic" evidence="1">
    <location>
        <begin position="13"/>
        <end position="422"/>
    </location>
</feature>
<dbReference type="InterPro" id="IPR049174">
    <property type="entry name" value="Beta-AFase-like"/>
</dbReference>
<dbReference type="InterPro" id="IPR008928">
    <property type="entry name" value="6-hairpin_glycosidase_sf"/>
</dbReference>
<dbReference type="PANTHER" id="PTHR43465">
    <property type="entry name" value="DUF1680 DOMAIN PROTEIN (AFU_ORTHOLOGUE AFUA_1G08910)"/>
    <property type="match status" value="1"/>
</dbReference>
<dbReference type="Proteomes" id="UP000220611">
    <property type="component" value="Unassembled WGS sequence"/>
</dbReference>
<dbReference type="HOGENOM" id="CLU_013148_1_0_9"/>
<keyword evidence="5" id="KW-0378">Hydrolase</keyword>
<gene>
    <name evidence="5" type="ORF">CH238_12410</name>
    <name evidence="4" type="ORF">CLOLEP_00846</name>
</gene>
<evidence type="ECO:0000313" key="5">
    <source>
        <dbReference type="EMBL" id="PEQ23769.1"/>
    </source>
</evidence>
<keyword evidence="7" id="KW-1185">Reference proteome</keyword>
<dbReference type="EMBL" id="NOXF01000011">
    <property type="protein sequence ID" value="PEQ23769.1"/>
    <property type="molecule type" value="Genomic_DNA"/>
</dbReference>
<dbReference type="Gene3D" id="1.50.10.20">
    <property type="match status" value="1"/>
</dbReference>
<proteinExistence type="predicted"/>
<protein>
    <submittedName>
        <fullName evidence="5">Glycoside hydrolase family 127 protein</fullName>
    </submittedName>
</protein>
<evidence type="ECO:0000313" key="6">
    <source>
        <dbReference type="Proteomes" id="UP000003490"/>
    </source>
</evidence>
<dbReference type="AlphaFoldDB" id="A7VQL5"/>
<reference evidence="4 6" key="1">
    <citation type="submission" date="2007-08" db="EMBL/GenBank/DDBJ databases">
        <title>Draft genome sequence of Clostridium leptum (DSM 753).</title>
        <authorList>
            <person name="Sudarsanam P."/>
            <person name="Ley R."/>
            <person name="Guruge J."/>
            <person name="Turnbaugh P.J."/>
            <person name="Mahowald M."/>
            <person name="Liep D."/>
            <person name="Gordon J."/>
        </authorList>
    </citation>
    <scope>NUCLEOTIDE SEQUENCE [LARGE SCALE GENOMIC DNA]</scope>
    <source>
        <strain evidence="4 6">DSM 753</strain>
    </source>
</reference>
<evidence type="ECO:0000259" key="2">
    <source>
        <dbReference type="Pfam" id="PF20736"/>
    </source>
</evidence>
<dbReference type="GO" id="GO:0005975">
    <property type="term" value="P:carbohydrate metabolic process"/>
    <property type="evidence" value="ECO:0007669"/>
    <property type="project" value="InterPro"/>
</dbReference>
<evidence type="ECO:0000259" key="1">
    <source>
        <dbReference type="Pfam" id="PF07944"/>
    </source>
</evidence>
<feature type="domain" description="Non-reducing end beta-L-arabinofuranosidase-like GH127 middle" evidence="2">
    <location>
        <begin position="432"/>
        <end position="527"/>
    </location>
</feature>
<reference evidence="5 7" key="3">
    <citation type="submission" date="2017-07" db="EMBL/GenBank/DDBJ databases">
        <title>Prevalence of linear plasmids in Cutibacterium (Propionibacterium) acnes isolates obtained from prostatic tissue.</title>
        <authorList>
            <person name="Davidsson S."/>
            <person name="Carlsson J."/>
            <person name="Molling P."/>
            <person name="Andren O."/>
            <person name="Andersson S.-O."/>
            <person name="Brzuszkiewicz E."/>
            <person name="Poehlein A."/>
            <person name="Al-Zeer M."/>
            <person name="Brinkmann V."/>
            <person name="Scavenius C."/>
            <person name="Nazipi S."/>
            <person name="Soderquist B."/>
            <person name="Bruggemann H."/>
        </authorList>
    </citation>
    <scope>NUCLEOTIDE SEQUENCE [LARGE SCALE GENOMIC DNA]</scope>
    <source>
        <strain evidence="5 7">DSM 753</strain>
    </source>
</reference>
<reference evidence="4 6" key="2">
    <citation type="submission" date="2007-08" db="EMBL/GenBank/DDBJ databases">
        <authorList>
            <person name="Fulton L."/>
            <person name="Clifton S."/>
            <person name="Fulton B."/>
            <person name="Xu J."/>
            <person name="Minx P."/>
            <person name="Pepin K.H."/>
            <person name="Johnson M."/>
            <person name="Thiruvilangam P."/>
            <person name="Bhonagiri V."/>
            <person name="Nash W.E."/>
            <person name="Wang C."/>
            <person name="Mardis E.R."/>
            <person name="Wilson R.K."/>
        </authorList>
    </citation>
    <scope>NUCLEOTIDE SEQUENCE [LARGE SCALE GENOMIC DNA]</scope>
    <source>
        <strain evidence="4 6">DSM 753</strain>
    </source>
</reference>
<dbReference type="Pfam" id="PF20736">
    <property type="entry name" value="Glyco_hydro127M"/>
    <property type="match status" value="1"/>
</dbReference>
<dbReference type="Pfam" id="PF20737">
    <property type="entry name" value="Glyco_hydro127C"/>
    <property type="match status" value="1"/>
</dbReference>
<dbReference type="Pfam" id="PF07944">
    <property type="entry name" value="Beta-AFase-like_GH127_cat"/>
    <property type="match status" value="1"/>
</dbReference>
<accession>A7VQL5</accession>
<dbReference type="OrthoDB" id="9757939at2"/>
<comment type="caution">
    <text evidence="4">The sequence shown here is derived from an EMBL/GenBank/DDBJ whole genome shotgun (WGS) entry which is preliminary data.</text>
</comment>
<dbReference type="EMBL" id="ABCB02000015">
    <property type="protein sequence ID" value="EDO62427.1"/>
    <property type="molecule type" value="Genomic_DNA"/>
</dbReference>
<organism evidence="4 6">
    <name type="scientific">[Clostridium] leptum DSM 753</name>
    <dbReference type="NCBI Taxonomy" id="428125"/>
    <lineage>
        <taxon>Bacteria</taxon>
        <taxon>Bacillati</taxon>
        <taxon>Bacillota</taxon>
        <taxon>Clostridia</taxon>
        <taxon>Eubacteriales</taxon>
        <taxon>Oscillospiraceae</taxon>
        <taxon>Oscillospiraceae incertae sedis</taxon>
    </lineage>
</organism>
<feature type="domain" description="Non-reducing end beta-L-arabinofuranosidase-like GH127 C-terminal" evidence="3">
    <location>
        <begin position="529"/>
        <end position="639"/>
    </location>
</feature>
<dbReference type="Proteomes" id="UP000003490">
    <property type="component" value="Unassembled WGS sequence"/>
</dbReference>
<dbReference type="GO" id="GO:0016787">
    <property type="term" value="F:hydrolase activity"/>
    <property type="evidence" value="ECO:0007669"/>
    <property type="project" value="UniProtKB-KW"/>
</dbReference>
<dbReference type="InterPro" id="IPR049046">
    <property type="entry name" value="Beta-AFase-like_GH127_middle"/>
</dbReference>
<name>A7VQL5_9FIRM</name>
<dbReference type="InterPro" id="IPR049049">
    <property type="entry name" value="Beta-AFase-like_GH127_C"/>
</dbReference>
<dbReference type="InterPro" id="IPR012878">
    <property type="entry name" value="Beta-AFase-like_GH127_cat"/>
</dbReference>
<dbReference type="SUPFAM" id="SSF48208">
    <property type="entry name" value="Six-hairpin glycosidases"/>
    <property type="match status" value="1"/>
</dbReference>
<evidence type="ECO:0000313" key="4">
    <source>
        <dbReference type="EMBL" id="EDO62427.1"/>
    </source>
</evidence>